<dbReference type="Gene3D" id="1.10.3290.10">
    <property type="entry name" value="Fido-like domain"/>
    <property type="match status" value="1"/>
</dbReference>
<evidence type="ECO:0000256" key="1">
    <source>
        <dbReference type="PIRSR" id="PIRSR640198-1"/>
    </source>
</evidence>
<dbReference type="EMBL" id="PNFZ01000003">
    <property type="protein sequence ID" value="PMB98314.1"/>
    <property type="molecule type" value="Genomic_DNA"/>
</dbReference>
<dbReference type="AlphaFoldDB" id="A0A2N6PI19"/>
<dbReference type="PROSITE" id="PS51459">
    <property type="entry name" value="FIDO"/>
    <property type="match status" value="1"/>
</dbReference>
<evidence type="ECO:0000313" key="5">
    <source>
        <dbReference type="Proteomes" id="UP000235703"/>
    </source>
</evidence>
<gene>
    <name evidence="4" type="ORF">CJ198_08125</name>
</gene>
<dbReference type="SUPFAM" id="SSF140931">
    <property type="entry name" value="Fic-like"/>
    <property type="match status" value="1"/>
</dbReference>
<feature type="domain" description="Fido" evidence="3">
    <location>
        <begin position="138"/>
        <end position="301"/>
    </location>
</feature>
<dbReference type="GO" id="GO:0005524">
    <property type="term" value="F:ATP binding"/>
    <property type="evidence" value="ECO:0007669"/>
    <property type="project" value="UniProtKB-KW"/>
</dbReference>
<dbReference type="Proteomes" id="UP000235703">
    <property type="component" value="Unassembled WGS sequence"/>
</dbReference>
<dbReference type="InterPro" id="IPR040198">
    <property type="entry name" value="Fido_containing"/>
</dbReference>
<keyword evidence="5" id="KW-1185">Reference proteome</keyword>
<evidence type="ECO:0000256" key="2">
    <source>
        <dbReference type="PIRSR" id="PIRSR640198-2"/>
    </source>
</evidence>
<dbReference type="InterPro" id="IPR003812">
    <property type="entry name" value="Fido"/>
</dbReference>
<name>A0A2N6PI19_9MICO</name>
<evidence type="ECO:0000313" key="4">
    <source>
        <dbReference type="EMBL" id="PMB98314.1"/>
    </source>
</evidence>
<accession>A0A2N6PI19</accession>
<dbReference type="InterPro" id="IPR036597">
    <property type="entry name" value="Fido-like_dom_sf"/>
</dbReference>
<feature type="binding site" evidence="2">
    <location>
        <begin position="223"/>
        <end position="230"/>
    </location>
    <ligand>
        <name>ATP</name>
        <dbReference type="ChEBI" id="CHEBI:30616"/>
    </ligand>
</feature>
<reference evidence="4 5" key="1">
    <citation type="submission" date="2017-09" db="EMBL/GenBank/DDBJ databases">
        <title>Bacterial strain isolated from the female urinary microbiota.</title>
        <authorList>
            <person name="Thomas-White K."/>
            <person name="Kumar N."/>
            <person name="Forster S."/>
            <person name="Putonti C."/>
            <person name="Lawley T."/>
            <person name="Wolfe A.J."/>
        </authorList>
    </citation>
    <scope>NUCLEOTIDE SEQUENCE [LARGE SCALE GENOMIC DNA]</scope>
    <source>
        <strain evidence="4 5">UMB0680</strain>
    </source>
</reference>
<dbReference type="OrthoDB" id="9813719at2"/>
<evidence type="ECO:0000259" key="3">
    <source>
        <dbReference type="PROSITE" id="PS51459"/>
    </source>
</evidence>
<sequence length="435" mass="46752">MMRWDADTWTPSAAARSRRERWAGSYWTFVPMSLTSGADWRIDAELAVQAAHVERRIRAIGSSEAAGAFEGIARILIRSEAVASSRIEGVSPSVKNVVLAELSSQDALGGFGDQAAEVAGNIAAVVAAVDTLGSAEAVTWSDLEELQRQLLPGFSQLGLRQRQNWLGGSAVHPGEAEFIPPRPEVLPQALEDLMAFINGAATGGLIQAGLAHAQFETLHPFADGNGRIGRALIHTVLTRRGLTSGAVLPISQVLMTWQQQYIDGLTAYRATPPGASMTGAEPPAELDISAGVNTWLAFFITAADAAVSQAERFMQEVQSVLDDYHEALDSQLDRRPRSDAVVWKLLELLPRTPILTQRIAEQLTGASVPSVRRALQQLSEAGITDSLAVGRGIRGHIARDLLDIVAHAERRMASTRFDTQVSVPVRPAPASPPPY</sequence>
<dbReference type="Pfam" id="PF02661">
    <property type="entry name" value="Fic"/>
    <property type="match status" value="1"/>
</dbReference>
<organism evidence="4 5">
    <name type="scientific">Brevibacterium luteolum</name>
    <dbReference type="NCBI Taxonomy" id="199591"/>
    <lineage>
        <taxon>Bacteria</taxon>
        <taxon>Bacillati</taxon>
        <taxon>Actinomycetota</taxon>
        <taxon>Actinomycetes</taxon>
        <taxon>Micrococcales</taxon>
        <taxon>Brevibacteriaceae</taxon>
        <taxon>Brevibacterium</taxon>
    </lineage>
</organism>
<dbReference type="PANTHER" id="PTHR13504:SF38">
    <property type="entry name" value="FIDO DOMAIN-CONTAINING PROTEIN"/>
    <property type="match status" value="1"/>
</dbReference>
<feature type="active site" evidence="1">
    <location>
        <position position="219"/>
    </location>
</feature>
<comment type="caution">
    <text evidence="4">The sequence shown here is derived from an EMBL/GenBank/DDBJ whole genome shotgun (WGS) entry which is preliminary data.</text>
</comment>
<proteinExistence type="predicted"/>
<keyword evidence="2" id="KW-0547">Nucleotide-binding</keyword>
<keyword evidence="2" id="KW-0067">ATP-binding</keyword>
<protein>
    <submittedName>
        <fullName evidence="4">Fic family protein</fullName>
    </submittedName>
</protein>
<dbReference type="PANTHER" id="PTHR13504">
    <property type="entry name" value="FIDO DOMAIN-CONTAINING PROTEIN DDB_G0283145"/>
    <property type="match status" value="1"/>
</dbReference>